<dbReference type="AlphaFoldDB" id="A0A252F100"/>
<dbReference type="InterPro" id="IPR026876">
    <property type="entry name" value="Fn3_assoc_repeat"/>
</dbReference>
<sequence length="350" mass="37461">MAVNLATKYSSQIAEVFTAGSFIKGKTSSSFDLTGVKTLKVYTPVTVPEVDYTRDGLNRYGTVTEMQDIVQELKMTQDKAFTLTIDKGNNLDQNMTKKAADMLRLQINEQSTPAADKYALSRFAMMAGTIDTVSEAPTKDTIVELISTGAQTLDDNLVPDGDRYVYVTSEVYKMIRLSPEFTGLEGLGVKAVGKGVCGEISGLTIVRVPKSYMPDGCYFLITHKNAVLMPYKISDAKVHNDPVGVSGALIEGRHYYDAFVLGAKSAGVYALVLAANKLTLPTISVSSGSATISKPSGASEVRYTIDGTDPRYSDSAKVYSSAVTVSSGTVVRAAAFADDKFTSSVAEKTA</sequence>
<dbReference type="Proteomes" id="UP000194903">
    <property type="component" value="Unassembled WGS sequence"/>
</dbReference>
<evidence type="ECO:0008006" key="3">
    <source>
        <dbReference type="Google" id="ProtNLM"/>
    </source>
</evidence>
<organism evidence="1 2">
    <name type="scientific">Butyricicoccus porcorum</name>
    <dbReference type="NCBI Taxonomy" id="1945634"/>
    <lineage>
        <taxon>Bacteria</taxon>
        <taxon>Bacillati</taxon>
        <taxon>Bacillota</taxon>
        <taxon>Clostridia</taxon>
        <taxon>Eubacteriales</taxon>
        <taxon>Butyricicoccaceae</taxon>
        <taxon>Butyricicoccus</taxon>
    </lineage>
</organism>
<evidence type="ECO:0000313" key="1">
    <source>
        <dbReference type="EMBL" id="OUM19468.1"/>
    </source>
</evidence>
<dbReference type="Pfam" id="PF13287">
    <property type="entry name" value="Fn3_assoc"/>
    <property type="match status" value="1"/>
</dbReference>
<protein>
    <recommendedName>
        <fullName evidence="3">N4-gp56 family major capsid protein</fullName>
    </recommendedName>
</protein>
<dbReference type="OrthoDB" id="9770443at2"/>
<dbReference type="RefSeq" id="WP_087022345.1">
    <property type="nucleotide sequence ID" value="NZ_CP178353.1"/>
</dbReference>
<accession>A0A252F100</accession>
<dbReference type="EMBL" id="NHOC01000018">
    <property type="protein sequence ID" value="OUM19468.1"/>
    <property type="molecule type" value="Genomic_DNA"/>
</dbReference>
<name>A0A252F100_9FIRM</name>
<reference evidence="1 2" key="1">
    <citation type="submission" date="2017-05" db="EMBL/GenBank/DDBJ databases">
        <title>Butyricicoccus porcorum sp. nov. a butyrate-producing bacterium from the swine intestinal tract.</title>
        <authorList>
            <person name="Trachsel J."/>
            <person name="Humphrey S."/>
            <person name="Allen H.K."/>
        </authorList>
    </citation>
    <scope>NUCLEOTIDE SEQUENCE [LARGE SCALE GENOMIC DNA]</scope>
    <source>
        <strain evidence="1">BB10</strain>
    </source>
</reference>
<keyword evidence="2" id="KW-1185">Reference proteome</keyword>
<comment type="caution">
    <text evidence="1">The sequence shown here is derived from an EMBL/GenBank/DDBJ whole genome shotgun (WGS) entry which is preliminary data.</text>
</comment>
<evidence type="ECO:0000313" key="2">
    <source>
        <dbReference type="Proteomes" id="UP000194903"/>
    </source>
</evidence>
<proteinExistence type="predicted"/>
<gene>
    <name evidence="1" type="ORF">CBW42_12980</name>
</gene>